<dbReference type="OrthoDB" id="3697115at2"/>
<keyword evidence="2" id="KW-1185">Reference proteome</keyword>
<gene>
    <name evidence="1" type="ORF">SAMN05216207_105625</name>
</gene>
<dbReference type="EMBL" id="FOUY01000056">
    <property type="protein sequence ID" value="SFO42733.1"/>
    <property type="molecule type" value="Genomic_DNA"/>
</dbReference>
<dbReference type="PROSITE" id="PS51257">
    <property type="entry name" value="PROKAR_LIPOPROTEIN"/>
    <property type="match status" value="1"/>
</dbReference>
<dbReference type="STRING" id="260086.SAMN05216207_105625"/>
<dbReference type="Proteomes" id="UP000199614">
    <property type="component" value="Unassembled WGS sequence"/>
</dbReference>
<sequence>MRRMVAAVTVVVAASLVGGCGLLGQSWDVQMEVQGPGQATVGTKFAGEPDLERDPGAFAVATLPVEESRNVGFGFNDLEVRDAAPGTRCRILVDGEPVDEQLVDAGGTARCHANNQEDGE</sequence>
<accession>A0A1I5H3K0</accession>
<proteinExistence type="predicted"/>
<evidence type="ECO:0000313" key="1">
    <source>
        <dbReference type="EMBL" id="SFO42733.1"/>
    </source>
</evidence>
<reference evidence="1 2" key="1">
    <citation type="submission" date="2016-10" db="EMBL/GenBank/DDBJ databases">
        <authorList>
            <person name="de Groot N.N."/>
        </authorList>
    </citation>
    <scope>NUCLEOTIDE SEQUENCE [LARGE SCALE GENOMIC DNA]</scope>
    <source>
        <strain evidence="1 2">CGMCC 4.1877</strain>
    </source>
</reference>
<protein>
    <submittedName>
        <fullName evidence="1">Uncharacterized protein</fullName>
    </submittedName>
</protein>
<organism evidence="1 2">
    <name type="scientific">Pseudonocardia ammonioxydans</name>
    <dbReference type="NCBI Taxonomy" id="260086"/>
    <lineage>
        <taxon>Bacteria</taxon>
        <taxon>Bacillati</taxon>
        <taxon>Actinomycetota</taxon>
        <taxon>Actinomycetes</taxon>
        <taxon>Pseudonocardiales</taxon>
        <taxon>Pseudonocardiaceae</taxon>
        <taxon>Pseudonocardia</taxon>
    </lineage>
</organism>
<name>A0A1I5H3K0_PSUAM</name>
<dbReference type="AlphaFoldDB" id="A0A1I5H3K0"/>
<evidence type="ECO:0000313" key="2">
    <source>
        <dbReference type="Proteomes" id="UP000199614"/>
    </source>
</evidence>
<dbReference type="RefSeq" id="WP_143105609.1">
    <property type="nucleotide sequence ID" value="NZ_FOUY01000056.1"/>
</dbReference>